<keyword evidence="6" id="KW-0479">Metal-binding</keyword>
<feature type="non-terminal residue" evidence="13">
    <location>
        <position position="1"/>
    </location>
</feature>
<keyword evidence="10" id="KW-0482">Metalloprotease</keyword>
<keyword evidence="9" id="KW-0809">Transit peptide</keyword>
<feature type="domain" description="Peptidase M16C associated" evidence="12">
    <location>
        <begin position="503"/>
        <end position="751"/>
    </location>
</feature>
<evidence type="ECO:0000256" key="4">
    <source>
        <dbReference type="ARBA" id="ARBA00020167"/>
    </source>
</evidence>
<dbReference type="Gene3D" id="3.30.830.10">
    <property type="entry name" value="Metalloenzyme, LuxS/M16 peptidase-like"/>
    <property type="match status" value="4"/>
</dbReference>
<gene>
    <name evidence="13" type="ORF">AKO1_005253</name>
</gene>
<keyword evidence="8" id="KW-0862">Zinc</keyword>
<dbReference type="Pfam" id="PF00675">
    <property type="entry name" value="Peptidase_M16"/>
    <property type="match status" value="1"/>
</dbReference>
<evidence type="ECO:0000256" key="1">
    <source>
        <dbReference type="ARBA" id="ARBA00001947"/>
    </source>
</evidence>
<dbReference type="Pfam" id="PF05193">
    <property type="entry name" value="Peptidase_M16_C"/>
    <property type="match status" value="1"/>
</dbReference>
<dbReference type="EMBL" id="JAOPGA020000166">
    <property type="protein sequence ID" value="KAL0477322.1"/>
    <property type="molecule type" value="Genomic_DNA"/>
</dbReference>
<comment type="cofactor">
    <cofactor evidence="1">
        <name>Zn(2+)</name>
        <dbReference type="ChEBI" id="CHEBI:29105"/>
    </cofactor>
</comment>
<dbReference type="FunFam" id="3.30.830.10:FF:000013">
    <property type="entry name" value="Mitochondrial presequence protease"/>
    <property type="match status" value="1"/>
</dbReference>
<evidence type="ECO:0000256" key="10">
    <source>
        <dbReference type="ARBA" id="ARBA00023049"/>
    </source>
</evidence>
<name>A0AAW2YMH1_9EUKA</name>
<comment type="similarity">
    <text evidence="3">Belongs to the peptidase M16 family. PreP subfamily.</text>
</comment>
<comment type="subcellular location">
    <subcellularLocation>
        <location evidence="2">Mitochondrion</location>
    </subcellularLocation>
</comment>
<evidence type="ECO:0000256" key="7">
    <source>
        <dbReference type="ARBA" id="ARBA00022801"/>
    </source>
</evidence>
<keyword evidence="11" id="KW-0496">Mitochondrion</keyword>
<accession>A0AAW2YMH1</accession>
<dbReference type="Proteomes" id="UP001431209">
    <property type="component" value="Unassembled WGS sequence"/>
</dbReference>
<dbReference type="AlphaFoldDB" id="A0AAW2YMH1"/>
<organism evidence="13 14">
    <name type="scientific">Acrasis kona</name>
    <dbReference type="NCBI Taxonomy" id="1008807"/>
    <lineage>
        <taxon>Eukaryota</taxon>
        <taxon>Discoba</taxon>
        <taxon>Heterolobosea</taxon>
        <taxon>Tetramitia</taxon>
        <taxon>Eutetramitia</taxon>
        <taxon>Acrasidae</taxon>
        <taxon>Acrasis</taxon>
    </lineage>
</organism>
<evidence type="ECO:0000256" key="8">
    <source>
        <dbReference type="ARBA" id="ARBA00022833"/>
    </source>
</evidence>
<dbReference type="GO" id="GO:0046872">
    <property type="term" value="F:metal ion binding"/>
    <property type="evidence" value="ECO:0007669"/>
    <property type="project" value="UniProtKB-KW"/>
</dbReference>
<dbReference type="InterPro" id="IPR055130">
    <property type="entry name" value="PreP_C"/>
</dbReference>
<evidence type="ECO:0000313" key="14">
    <source>
        <dbReference type="Proteomes" id="UP001431209"/>
    </source>
</evidence>
<dbReference type="GO" id="GO:0016485">
    <property type="term" value="P:protein processing"/>
    <property type="evidence" value="ECO:0007669"/>
    <property type="project" value="TreeGrafter"/>
</dbReference>
<protein>
    <recommendedName>
        <fullName evidence="4">Presequence protease, mitochondrial</fullName>
    </recommendedName>
</protein>
<dbReference type="Pfam" id="PF22516">
    <property type="entry name" value="PreP_C"/>
    <property type="match status" value="1"/>
</dbReference>
<evidence type="ECO:0000256" key="11">
    <source>
        <dbReference type="ARBA" id="ARBA00023128"/>
    </source>
</evidence>
<evidence type="ECO:0000256" key="9">
    <source>
        <dbReference type="ARBA" id="ARBA00022946"/>
    </source>
</evidence>
<dbReference type="FunFam" id="3.30.830.10:FF:000009">
    <property type="entry name" value="Presequence protease, mitochondrial"/>
    <property type="match status" value="1"/>
</dbReference>
<dbReference type="Pfam" id="PF08367">
    <property type="entry name" value="M16C_assoc"/>
    <property type="match status" value="1"/>
</dbReference>
<evidence type="ECO:0000256" key="3">
    <source>
        <dbReference type="ARBA" id="ARBA00007575"/>
    </source>
</evidence>
<evidence type="ECO:0000259" key="12">
    <source>
        <dbReference type="SMART" id="SM01264"/>
    </source>
</evidence>
<dbReference type="FunFam" id="3.30.830.10:FF:000011">
    <property type="entry name" value="Presequence protease, mitochondrial"/>
    <property type="match status" value="1"/>
</dbReference>
<evidence type="ECO:0000313" key="13">
    <source>
        <dbReference type="EMBL" id="KAL0477322.1"/>
    </source>
</evidence>
<dbReference type="InterPro" id="IPR011765">
    <property type="entry name" value="Pept_M16_N"/>
</dbReference>
<dbReference type="InterPro" id="IPR007863">
    <property type="entry name" value="Peptidase_M16_C"/>
</dbReference>
<dbReference type="InterPro" id="IPR011249">
    <property type="entry name" value="Metalloenz_LuxS/M16"/>
</dbReference>
<comment type="caution">
    <text evidence="13">The sequence shown here is derived from an EMBL/GenBank/DDBJ whole genome shotgun (WGS) entry which is preliminary data.</text>
</comment>
<reference evidence="13 14" key="1">
    <citation type="submission" date="2024-03" db="EMBL/GenBank/DDBJ databases">
        <title>The Acrasis kona genome and developmental transcriptomes reveal deep origins of eukaryotic multicellular pathways.</title>
        <authorList>
            <person name="Sheikh S."/>
            <person name="Fu C.-J."/>
            <person name="Brown M.W."/>
            <person name="Baldauf S.L."/>
        </authorList>
    </citation>
    <scope>NUCLEOTIDE SEQUENCE [LARGE SCALE GENOMIC DNA]</scope>
    <source>
        <strain evidence="13 14">ATCC MYA-3509</strain>
    </source>
</reference>
<dbReference type="GO" id="GO:0004222">
    <property type="term" value="F:metalloendopeptidase activity"/>
    <property type="evidence" value="ECO:0007669"/>
    <property type="project" value="TreeGrafter"/>
</dbReference>
<dbReference type="GO" id="GO:0005759">
    <property type="term" value="C:mitochondrial matrix"/>
    <property type="evidence" value="ECO:0007669"/>
    <property type="project" value="TreeGrafter"/>
</dbReference>
<dbReference type="SMART" id="SM01264">
    <property type="entry name" value="M16C_associated"/>
    <property type="match status" value="1"/>
</dbReference>
<evidence type="ECO:0000256" key="5">
    <source>
        <dbReference type="ARBA" id="ARBA00022670"/>
    </source>
</evidence>
<keyword evidence="5" id="KW-0645">Protease</keyword>
<evidence type="ECO:0000256" key="6">
    <source>
        <dbReference type="ARBA" id="ARBA00022723"/>
    </source>
</evidence>
<keyword evidence="7" id="KW-0378">Hydrolase</keyword>
<proteinExistence type="inferred from homology"/>
<dbReference type="SUPFAM" id="SSF63411">
    <property type="entry name" value="LuxS/MPP-like metallohydrolase"/>
    <property type="match status" value="4"/>
</dbReference>
<sequence length="1009" mass="115165">INRYRHLIPKRIALSRTTNRRYSTPTEEIKTHPENAKYKQGDVIHGWKLNKVNYVQEFNVTTYLCEHEKTGAGFFHVDAPKDQNNSFSISFQTPPDDSTGAPHILEHTTLCGSEKYPVRDLFFNMYKRSLNTYMNAYTAQDHTTYPFSTQNEKDYYNLMSVYLDATLFPRLLEMDFKQEGHRLEFDNPTDSTSELKIKGVVYNEMKGAMGDPNQFFSQALQQRIFPGTVYAHNSGGNPEDIPNITFEKLKAFHKNHYHPSQAKIYTYGDLPFDKHLKFLSENAFDKFERITTKNLLSEKVKRYDSNKTFYVKGPPDPMYADASKNIKMAVSYLCNDHSDKFESFAMSFLCGLLLDEPRGLFYKNLIESGIAPDFVPGTGYDSHQCETSFTVGVQGVSQDDIELVQSTIDKTFQQVIEEGIDKSLIESSLHNIELSIKTKSPNFGVDICYSIISNWLYYGDPVETLLINSRIERLRKEMEDPTFFATKIQKYFQNNHHKVTLVMSPDENHMSQQKKSEAARISAIMQSLTQGQKDELVEQYHSIEKIKSSQEENKTLLPTLTMSDIPRDLPNPIILEKNNFIELDHDQTNGIVYVTVLTPFELDDIPVDLEQYMSMFASVLSKLGAADMDQYKLAEQIELYTGGIQCSIVLVPAIKDGKNFGLAFKMTSHCLEKNTERMVDLMTAIYTKPRLTHNSKFLKNLIDQAAMEATNSIMHGGHVFAKLRSAASLSLGDYLADTFDGLKGVNYMNNLSSNGNIEEIAEQLQRLSNYLLRRDDMRVLITCESQHSKRIEKLIEIFHRNVEINKLTLSYPEIKTFSPTATKTYVKLPSSVSFTGQSVLTVPLLHKDSPVLRVASQVISSCYLHQEIREKGGAYGSSASQSMNGVFSFSSYRDPNPLRSLKIFENVVDWVSLKKFTNKELEEAKLQVFQQLDSPNSPHVKVFTQFIYNISDDIRQRRRNAVLDTTASDVIDVCNKYLSKDVELRGSAILGDESNVPDDIRNGKEWIYE</sequence>
<dbReference type="PANTHER" id="PTHR43016:SF13">
    <property type="entry name" value="PRESEQUENCE PROTEASE, MITOCHONDRIAL"/>
    <property type="match status" value="1"/>
</dbReference>
<dbReference type="PANTHER" id="PTHR43016">
    <property type="entry name" value="PRESEQUENCE PROTEASE"/>
    <property type="match status" value="1"/>
</dbReference>
<dbReference type="InterPro" id="IPR013578">
    <property type="entry name" value="Peptidase_M16C_assoc"/>
</dbReference>
<evidence type="ECO:0000256" key="2">
    <source>
        <dbReference type="ARBA" id="ARBA00004173"/>
    </source>
</evidence>
<keyword evidence="14" id="KW-1185">Reference proteome</keyword>